<dbReference type="EMBL" id="CAJVPM010019417">
    <property type="protein sequence ID" value="CAG8629764.1"/>
    <property type="molecule type" value="Genomic_DNA"/>
</dbReference>
<feature type="non-terminal residue" evidence="1">
    <location>
        <position position="128"/>
    </location>
</feature>
<name>A0ACA9N3G3_9GLOM</name>
<gene>
    <name evidence="1" type="ORF">SCALOS_LOCUS7925</name>
</gene>
<dbReference type="Proteomes" id="UP000789860">
    <property type="component" value="Unassembled WGS sequence"/>
</dbReference>
<accession>A0ACA9N3G3</accession>
<organism evidence="1 2">
    <name type="scientific">Scutellospora calospora</name>
    <dbReference type="NCBI Taxonomy" id="85575"/>
    <lineage>
        <taxon>Eukaryota</taxon>
        <taxon>Fungi</taxon>
        <taxon>Fungi incertae sedis</taxon>
        <taxon>Mucoromycota</taxon>
        <taxon>Glomeromycotina</taxon>
        <taxon>Glomeromycetes</taxon>
        <taxon>Diversisporales</taxon>
        <taxon>Gigasporaceae</taxon>
        <taxon>Scutellospora</taxon>
    </lineage>
</organism>
<sequence>MTSLPTDSFKITLTTTTTTEIIENNDITSSSIESSEPENSLDVTIPENITKSTSLYVNQDLNRSAMSLATVDYIVPSNDPRNSTQIFKLQFIDYSEFVDISQLGDSKSITANNDDYNETSESKALVDN</sequence>
<protein>
    <submittedName>
        <fullName evidence="1">994_t:CDS:1</fullName>
    </submittedName>
</protein>
<proteinExistence type="predicted"/>
<evidence type="ECO:0000313" key="1">
    <source>
        <dbReference type="EMBL" id="CAG8629764.1"/>
    </source>
</evidence>
<comment type="caution">
    <text evidence="1">The sequence shown here is derived from an EMBL/GenBank/DDBJ whole genome shotgun (WGS) entry which is preliminary data.</text>
</comment>
<keyword evidence="2" id="KW-1185">Reference proteome</keyword>
<reference evidence="1" key="1">
    <citation type="submission" date="2021-06" db="EMBL/GenBank/DDBJ databases">
        <authorList>
            <person name="Kallberg Y."/>
            <person name="Tangrot J."/>
            <person name="Rosling A."/>
        </authorList>
    </citation>
    <scope>NUCLEOTIDE SEQUENCE</scope>
    <source>
        <strain evidence="1">AU212A</strain>
    </source>
</reference>
<evidence type="ECO:0000313" key="2">
    <source>
        <dbReference type="Proteomes" id="UP000789860"/>
    </source>
</evidence>